<sequence>MFDKKFYINIFFIGLALIFIQSIFQNISAISNLFNNFFTSILPFIYAIFVAILLTPVVNLFEEKFKIKRIYSIIISLFLVLLFILGIFLIVIPNLVVSISDLTNKFPQMLASFNDNATKFINFLREKNLLFFDPNEIEGNLINYFKSNLGNFRNLALNLSLDLVQGIFGIMNFFLGVFLALYLVEDKEYYVKFLENFFFLFTSKKRAKDTVQLLEDSKVIFLKYIWGRIITSAAVGLTAYIVMIICKVPYALLSGLLIGLGNMIPYIGSIAAGIIAVFLIVLAAPIKVIYLFIAIGIGQSVDGFILGPKILSETVGISSFWTIVAVILCGNLMGPLGLFLGVPIFGVIKLIYGKQLQKKENL</sequence>
<keyword evidence="7 8" id="KW-0472">Membrane</keyword>
<dbReference type="PANTHER" id="PTHR21716:SF53">
    <property type="entry name" value="PERMEASE PERM-RELATED"/>
    <property type="match status" value="1"/>
</dbReference>
<evidence type="ECO:0000256" key="2">
    <source>
        <dbReference type="ARBA" id="ARBA00009773"/>
    </source>
</evidence>
<dbReference type="RefSeq" id="WP_159443541.1">
    <property type="nucleotide sequence ID" value="NZ_FUWX01000004.1"/>
</dbReference>
<organism evidence="9 10">
    <name type="scientific">Cetobacterium ceti</name>
    <dbReference type="NCBI Taxonomy" id="180163"/>
    <lineage>
        <taxon>Bacteria</taxon>
        <taxon>Fusobacteriati</taxon>
        <taxon>Fusobacteriota</taxon>
        <taxon>Fusobacteriia</taxon>
        <taxon>Fusobacteriales</taxon>
        <taxon>Fusobacteriaceae</taxon>
        <taxon>Cetobacterium</taxon>
    </lineage>
</organism>
<dbReference type="Pfam" id="PF01594">
    <property type="entry name" value="AI-2E_transport"/>
    <property type="match status" value="1"/>
</dbReference>
<dbReference type="STRING" id="180163.SAMN02745174_00236"/>
<feature type="transmembrane region" description="Helical" evidence="8">
    <location>
        <begin position="289"/>
        <end position="307"/>
    </location>
</feature>
<accession>A0A1T4K0U5</accession>
<dbReference type="PANTHER" id="PTHR21716">
    <property type="entry name" value="TRANSMEMBRANE PROTEIN"/>
    <property type="match status" value="1"/>
</dbReference>
<evidence type="ECO:0000313" key="9">
    <source>
        <dbReference type="EMBL" id="SJZ36060.1"/>
    </source>
</evidence>
<dbReference type="Proteomes" id="UP000191153">
    <property type="component" value="Unassembled WGS sequence"/>
</dbReference>
<proteinExistence type="inferred from homology"/>
<keyword evidence="4" id="KW-1003">Cell membrane</keyword>
<dbReference type="GO" id="GO:0055085">
    <property type="term" value="P:transmembrane transport"/>
    <property type="evidence" value="ECO:0007669"/>
    <property type="project" value="TreeGrafter"/>
</dbReference>
<feature type="transmembrane region" description="Helical" evidence="8">
    <location>
        <begin position="7"/>
        <end position="25"/>
    </location>
</feature>
<evidence type="ECO:0000256" key="4">
    <source>
        <dbReference type="ARBA" id="ARBA00022475"/>
    </source>
</evidence>
<feature type="transmembrane region" description="Helical" evidence="8">
    <location>
        <begin position="225"/>
        <end position="251"/>
    </location>
</feature>
<protein>
    <submittedName>
        <fullName evidence="9">Predicted PurR-regulated permease PerM</fullName>
    </submittedName>
</protein>
<name>A0A1T4K0U5_9FUSO</name>
<feature type="transmembrane region" description="Helical" evidence="8">
    <location>
        <begin position="163"/>
        <end position="184"/>
    </location>
</feature>
<feature type="transmembrane region" description="Helical" evidence="8">
    <location>
        <begin position="37"/>
        <end position="58"/>
    </location>
</feature>
<comment type="subcellular location">
    <subcellularLocation>
        <location evidence="1">Cell membrane</location>
        <topology evidence="1">Multi-pass membrane protein</topology>
    </subcellularLocation>
</comment>
<feature type="transmembrane region" description="Helical" evidence="8">
    <location>
        <begin position="263"/>
        <end position="282"/>
    </location>
</feature>
<evidence type="ECO:0000313" key="10">
    <source>
        <dbReference type="Proteomes" id="UP000191153"/>
    </source>
</evidence>
<evidence type="ECO:0000256" key="3">
    <source>
        <dbReference type="ARBA" id="ARBA00022448"/>
    </source>
</evidence>
<evidence type="ECO:0000256" key="5">
    <source>
        <dbReference type="ARBA" id="ARBA00022692"/>
    </source>
</evidence>
<dbReference type="GO" id="GO:0005886">
    <property type="term" value="C:plasma membrane"/>
    <property type="evidence" value="ECO:0007669"/>
    <property type="project" value="UniProtKB-SubCell"/>
</dbReference>
<dbReference type="InterPro" id="IPR002549">
    <property type="entry name" value="AI-2E-like"/>
</dbReference>
<dbReference type="EMBL" id="FUWX01000004">
    <property type="protein sequence ID" value="SJZ36060.1"/>
    <property type="molecule type" value="Genomic_DNA"/>
</dbReference>
<gene>
    <name evidence="9" type="ORF">SAMN02745174_00236</name>
</gene>
<keyword evidence="5 8" id="KW-0812">Transmembrane</keyword>
<evidence type="ECO:0000256" key="7">
    <source>
        <dbReference type="ARBA" id="ARBA00023136"/>
    </source>
</evidence>
<keyword evidence="10" id="KW-1185">Reference proteome</keyword>
<keyword evidence="6 8" id="KW-1133">Transmembrane helix</keyword>
<comment type="similarity">
    <text evidence="2">Belongs to the autoinducer-2 exporter (AI-2E) (TC 2.A.86) family.</text>
</comment>
<feature type="transmembrane region" description="Helical" evidence="8">
    <location>
        <begin position="319"/>
        <end position="352"/>
    </location>
</feature>
<evidence type="ECO:0000256" key="8">
    <source>
        <dbReference type="SAM" id="Phobius"/>
    </source>
</evidence>
<dbReference type="OrthoDB" id="9793390at2"/>
<evidence type="ECO:0000256" key="1">
    <source>
        <dbReference type="ARBA" id="ARBA00004651"/>
    </source>
</evidence>
<feature type="transmembrane region" description="Helical" evidence="8">
    <location>
        <begin position="70"/>
        <end position="92"/>
    </location>
</feature>
<reference evidence="9 10" key="1">
    <citation type="submission" date="2017-02" db="EMBL/GenBank/DDBJ databases">
        <authorList>
            <person name="Peterson S.W."/>
        </authorList>
    </citation>
    <scope>NUCLEOTIDE SEQUENCE [LARGE SCALE GENOMIC DNA]</scope>
    <source>
        <strain evidence="9 10">ATCC 700028</strain>
    </source>
</reference>
<dbReference type="AlphaFoldDB" id="A0A1T4K0U5"/>
<keyword evidence="3" id="KW-0813">Transport</keyword>
<evidence type="ECO:0000256" key="6">
    <source>
        <dbReference type="ARBA" id="ARBA00022989"/>
    </source>
</evidence>